<dbReference type="GO" id="GO:0016746">
    <property type="term" value="F:acyltransferase activity"/>
    <property type="evidence" value="ECO:0007669"/>
    <property type="project" value="UniProtKB-KW"/>
</dbReference>
<dbReference type="InterPro" id="IPR047801">
    <property type="entry name" value="Peptidase_C45"/>
</dbReference>
<dbReference type="Gene3D" id="3.60.60.10">
    <property type="entry name" value="Penicillin V Acylase, Chain A"/>
    <property type="match status" value="1"/>
</dbReference>
<dbReference type="AlphaFoldDB" id="A0A3M7QX06"/>
<dbReference type="InterPro" id="IPR047794">
    <property type="entry name" value="C45_proenzyme-like"/>
</dbReference>
<gene>
    <name evidence="2" type="ORF">BpHYR1_042429</name>
</gene>
<evidence type="ECO:0000313" key="2">
    <source>
        <dbReference type="EMBL" id="RNA15651.1"/>
    </source>
</evidence>
<dbReference type="NCBIfam" id="NF040521">
    <property type="entry name" value="C45_proenzyme"/>
    <property type="match status" value="1"/>
</dbReference>
<comment type="caution">
    <text evidence="2">The sequence shown here is derived from an EMBL/GenBank/DDBJ whole genome shotgun (WGS) entry which is preliminary data.</text>
</comment>
<keyword evidence="3" id="KW-1185">Reference proteome</keyword>
<keyword evidence="2" id="KW-0808">Transferase</keyword>
<dbReference type="InterPro" id="IPR005079">
    <property type="entry name" value="Peptidase_C45_hydrolase"/>
</dbReference>
<dbReference type="PANTHER" id="PTHR34180:SF1">
    <property type="entry name" value="BETA-ALANYL-DOPAMINE_CARCININE HYDROLASE"/>
    <property type="match status" value="1"/>
</dbReference>
<dbReference type="OrthoDB" id="189997at2759"/>
<accession>A0A3M7QX06</accession>
<dbReference type="PANTHER" id="PTHR34180">
    <property type="entry name" value="PEPTIDASE C45"/>
    <property type="match status" value="1"/>
</dbReference>
<dbReference type="Pfam" id="PF03417">
    <property type="entry name" value="AAT"/>
    <property type="match status" value="1"/>
</dbReference>
<feature type="domain" description="Peptidase C45 hydrolase" evidence="1">
    <location>
        <begin position="138"/>
        <end position="247"/>
    </location>
</feature>
<reference evidence="2 3" key="1">
    <citation type="journal article" date="2018" name="Sci. Rep.">
        <title>Genomic signatures of local adaptation to the degree of environmental predictability in rotifers.</title>
        <authorList>
            <person name="Franch-Gras L."/>
            <person name="Hahn C."/>
            <person name="Garcia-Roger E.M."/>
            <person name="Carmona M.J."/>
            <person name="Serra M."/>
            <person name="Gomez A."/>
        </authorList>
    </citation>
    <scope>NUCLEOTIDE SEQUENCE [LARGE SCALE GENOMIC DNA]</scope>
    <source>
        <strain evidence="2">HYR1</strain>
    </source>
</reference>
<dbReference type="STRING" id="10195.A0A3M7QX06"/>
<evidence type="ECO:0000313" key="3">
    <source>
        <dbReference type="Proteomes" id="UP000276133"/>
    </source>
</evidence>
<dbReference type="EMBL" id="REGN01004915">
    <property type="protein sequence ID" value="RNA15651.1"/>
    <property type="molecule type" value="Genomic_DNA"/>
</dbReference>
<keyword evidence="2" id="KW-0012">Acyltransferase</keyword>
<name>A0A3M7QX06_BRAPC</name>
<proteinExistence type="predicted"/>
<evidence type="ECO:0000259" key="1">
    <source>
        <dbReference type="Pfam" id="PF03417"/>
    </source>
</evidence>
<dbReference type="Proteomes" id="UP000276133">
    <property type="component" value="Unassembled WGS sequence"/>
</dbReference>
<protein>
    <submittedName>
        <fullName evidence="2">Acyl-coenzyme A:6-aminopenicillanic-acid-acyltransferase 40 kDa form-like</fullName>
    </submittedName>
</protein>
<sequence length="374" mass="43710">MKIQNKKFKMNKRDDIPYFECRGNHYQCGHAIGNRFEANIRDYLKKFSEFEHYLLPSIETEEGKSMLETFVSITNNKFPWYIEEMKGIADGCGLPFEYILVLNFRVEMLCITKNKNDVLVIDETEFEELMECSDFCLNNQDYKLILHNEDTSKAVYNTGYIVSCEINSDNPDYPKEKFTCFCYPGHLPGNAFAFNSSGFTFSVDALVPHHIALKRFPRQIVSRAMLSAKNLKDLEDMLLNTPIAYGFCEYPEEKQSLIENIQPVMWNYELGPNLESNKTTKVSKHCIISSHQTSKMSSYYSIGYCCHFNQWANYERLPLKQCVVHSYRHRKVRADQMKPPHTLEDLLSFAFDDKDEKYPIYRSKENYSVQCIAT</sequence>
<feature type="non-terminal residue" evidence="2">
    <location>
        <position position="374"/>
    </location>
</feature>
<organism evidence="2 3">
    <name type="scientific">Brachionus plicatilis</name>
    <name type="common">Marine rotifer</name>
    <name type="synonym">Brachionus muelleri</name>
    <dbReference type="NCBI Taxonomy" id="10195"/>
    <lineage>
        <taxon>Eukaryota</taxon>
        <taxon>Metazoa</taxon>
        <taxon>Spiralia</taxon>
        <taxon>Gnathifera</taxon>
        <taxon>Rotifera</taxon>
        <taxon>Eurotatoria</taxon>
        <taxon>Monogononta</taxon>
        <taxon>Pseudotrocha</taxon>
        <taxon>Ploima</taxon>
        <taxon>Brachionidae</taxon>
        <taxon>Brachionus</taxon>
    </lineage>
</organism>